<organism evidence="10 11">
    <name type="scientific">Apolygus lucorum</name>
    <name type="common">Small green plant bug</name>
    <name type="synonym">Lygocoris lucorum</name>
    <dbReference type="NCBI Taxonomy" id="248454"/>
    <lineage>
        <taxon>Eukaryota</taxon>
        <taxon>Metazoa</taxon>
        <taxon>Ecdysozoa</taxon>
        <taxon>Arthropoda</taxon>
        <taxon>Hexapoda</taxon>
        <taxon>Insecta</taxon>
        <taxon>Pterygota</taxon>
        <taxon>Neoptera</taxon>
        <taxon>Paraneoptera</taxon>
        <taxon>Hemiptera</taxon>
        <taxon>Heteroptera</taxon>
        <taxon>Panheteroptera</taxon>
        <taxon>Cimicomorpha</taxon>
        <taxon>Miridae</taxon>
        <taxon>Mirini</taxon>
        <taxon>Apolygus</taxon>
    </lineage>
</organism>
<dbReference type="GO" id="GO:0008146">
    <property type="term" value="F:sulfotransferase activity"/>
    <property type="evidence" value="ECO:0007669"/>
    <property type="project" value="InterPro"/>
</dbReference>
<evidence type="ECO:0000256" key="4">
    <source>
        <dbReference type="ARBA" id="ARBA00022692"/>
    </source>
</evidence>
<comment type="similarity">
    <text evidence="2 9">Belongs to the sulfotransferase 2 family.</text>
</comment>
<evidence type="ECO:0000313" key="10">
    <source>
        <dbReference type="EMBL" id="KAF6217200.1"/>
    </source>
</evidence>
<dbReference type="EMBL" id="WIXP02000001">
    <property type="protein sequence ID" value="KAF6217200.1"/>
    <property type="molecule type" value="Genomic_DNA"/>
</dbReference>
<dbReference type="PANTHER" id="PTHR12137">
    <property type="entry name" value="CARBOHYDRATE SULFOTRANSFERASE"/>
    <property type="match status" value="1"/>
</dbReference>
<evidence type="ECO:0000256" key="7">
    <source>
        <dbReference type="ARBA" id="ARBA00023136"/>
    </source>
</evidence>
<keyword evidence="5" id="KW-1133">Transmembrane helix</keyword>
<name>A0A8S9Y7F2_APOLU</name>
<proteinExistence type="inferred from homology"/>
<sequence length="345" mass="40804">MLARFFSKPIVILVLIATCLLPIYILETSLALHTHRPHLKRTKEEYNVSHYYSGLKEGMAARMLQRKKKLREACERYGLNKPGNDSLHRPNPWEFLINKKHHLVWCNIFKAASTSWMYNFNILAGYKKNFLRRTNIVPLQLARRRYPRPSLSELKTALNSSYSFIIVRHPLERLLSAYRDKIQYALPNTPHQKLGHEIIAKYRKQYKKGDKKSSFPRWPTISEFVNYLMDSRKKGEALDMHWATMTEFCTPCQINFDIIIKFETLEEDQMYLIELVGVEDKIKPEWKNPSKGRMTQEVLHSYYSQLTVNQVLALYSIYKYDFDLFGYSIKKYLEMAKKPVYPSTP</sequence>
<evidence type="ECO:0000313" key="11">
    <source>
        <dbReference type="Proteomes" id="UP000466442"/>
    </source>
</evidence>
<dbReference type="Proteomes" id="UP000466442">
    <property type="component" value="Linkage Group LG1"/>
</dbReference>
<keyword evidence="6 9" id="KW-0333">Golgi apparatus</keyword>
<dbReference type="OrthoDB" id="2019940at2759"/>
<evidence type="ECO:0000256" key="9">
    <source>
        <dbReference type="RuleBase" id="RU364020"/>
    </source>
</evidence>
<gene>
    <name evidence="10" type="ORF">GE061_001554</name>
</gene>
<keyword evidence="11" id="KW-1185">Reference proteome</keyword>
<keyword evidence="8 9" id="KW-0325">Glycoprotein</keyword>
<keyword evidence="3 9" id="KW-0808">Transferase</keyword>
<keyword evidence="7" id="KW-0472">Membrane</keyword>
<dbReference type="Pfam" id="PF03567">
    <property type="entry name" value="Sulfotransfer_2"/>
    <property type="match status" value="1"/>
</dbReference>
<protein>
    <recommendedName>
        <fullName evidence="9">Carbohydrate sulfotransferase</fullName>
        <ecNumber evidence="9">2.8.2.-</ecNumber>
    </recommendedName>
</protein>
<reference evidence="10" key="1">
    <citation type="journal article" date="2021" name="Mol. Ecol. Resour.">
        <title>Apolygus lucorum genome provides insights into omnivorousness and mesophyll feeding.</title>
        <authorList>
            <person name="Liu Y."/>
            <person name="Liu H."/>
            <person name="Wang H."/>
            <person name="Huang T."/>
            <person name="Liu B."/>
            <person name="Yang B."/>
            <person name="Yin L."/>
            <person name="Li B."/>
            <person name="Zhang Y."/>
            <person name="Zhang S."/>
            <person name="Jiang F."/>
            <person name="Zhang X."/>
            <person name="Ren Y."/>
            <person name="Wang B."/>
            <person name="Wang S."/>
            <person name="Lu Y."/>
            <person name="Wu K."/>
            <person name="Fan W."/>
            <person name="Wang G."/>
        </authorList>
    </citation>
    <scope>NUCLEOTIDE SEQUENCE</scope>
    <source>
        <strain evidence="10">12Hb</strain>
    </source>
</reference>
<evidence type="ECO:0000256" key="1">
    <source>
        <dbReference type="ARBA" id="ARBA00004323"/>
    </source>
</evidence>
<keyword evidence="4" id="KW-0812">Transmembrane</keyword>
<dbReference type="EC" id="2.8.2.-" evidence="9"/>
<dbReference type="GO" id="GO:0000139">
    <property type="term" value="C:Golgi membrane"/>
    <property type="evidence" value="ECO:0007669"/>
    <property type="project" value="UniProtKB-SubCell"/>
</dbReference>
<evidence type="ECO:0000256" key="8">
    <source>
        <dbReference type="ARBA" id="ARBA00023180"/>
    </source>
</evidence>
<dbReference type="InterPro" id="IPR005331">
    <property type="entry name" value="Sulfotransferase"/>
</dbReference>
<dbReference type="InterPro" id="IPR018011">
    <property type="entry name" value="Carb_sulfotrans_8-10"/>
</dbReference>
<accession>A0A8S9Y7F2</accession>
<evidence type="ECO:0000256" key="5">
    <source>
        <dbReference type="ARBA" id="ARBA00022989"/>
    </source>
</evidence>
<keyword evidence="9" id="KW-0735">Signal-anchor</keyword>
<dbReference type="PANTHER" id="PTHR12137:SF63">
    <property type="entry name" value="CARBOHYDRATE SULFOTRANSFERASE"/>
    <property type="match status" value="1"/>
</dbReference>
<keyword evidence="9" id="KW-0119">Carbohydrate metabolism</keyword>
<comment type="caution">
    <text evidence="10">The sequence shown here is derived from an EMBL/GenBank/DDBJ whole genome shotgun (WGS) entry which is preliminary data.</text>
</comment>
<dbReference type="AlphaFoldDB" id="A0A8S9Y7F2"/>
<evidence type="ECO:0000256" key="6">
    <source>
        <dbReference type="ARBA" id="ARBA00023034"/>
    </source>
</evidence>
<comment type="subcellular location">
    <subcellularLocation>
        <location evidence="1 9">Golgi apparatus membrane</location>
        <topology evidence="1 9">Single-pass type II membrane protein</topology>
    </subcellularLocation>
</comment>
<evidence type="ECO:0000256" key="3">
    <source>
        <dbReference type="ARBA" id="ARBA00022679"/>
    </source>
</evidence>
<dbReference type="GO" id="GO:0016051">
    <property type="term" value="P:carbohydrate biosynthetic process"/>
    <property type="evidence" value="ECO:0007669"/>
    <property type="project" value="InterPro"/>
</dbReference>
<evidence type="ECO:0000256" key="2">
    <source>
        <dbReference type="ARBA" id="ARBA00006339"/>
    </source>
</evidence>